<dbReference type="Proteomes" id="UP001497535">
    <property type="component" value="Unassembled WGS sequence"/>
</dbReference>
<evidence type="ECO:0000313" key="2">
    <source>
        <dbReference type="Proteomes" id="UP001497535"/>
    </source>
</evidence>
<name>A0ACB1AZ72_MELEN</name>
<keyword evidence="2" id="KW-1185">Reference proteome</keyword>
<sequence length="101" mass="12214">MLLLALPELLDFQNFFRRRQNSPSIPQQQSFPLEPFERPRRYHEEDQYSEHNIAIAEGMPRDQFYAQHRFRRNIKEMNKGYFLKIGGRRRGEISLRGNFGE</sequence>
<reference evidence="1" key="1">
    <citation type="submission" date="2023-11" db="EMBL/GenBank/DDBJ databases">
        <authorList>
            <person name="Poullet M."/>
        </authorList>
    </citation>
    <scope>NUCLEOTIDE SEQUENCE</scope>
    <source>
        <strain evidence="1">E1834</strain>
    </source>
</reference>
<accession>A0ACB1AZ72</accession>
<organism evidence="1 2">
    <name type="scientific">Meloidogyne enterolobii</name>
    <name type="common">Root-knot nematode worm</name>
    <name type="synonym">Meloidogyne mayaguensis</name>
    <dbReference type="NCBI Taxonomy" id="390850"/>
    <lineage>
        <taxon>Eukaryota</taxon>
        <taxon>Metazoa</taxon>
        <taxon>Ecdysozoa</taxon>
        <taxon>Nematoda</taxon>
        <taxon>Chromadorea</taxon>
        <taxon>Rhabditida</taxon>
        <taxon>Tylenchina</taxon>
        <taxon>Tylenchomorpha</taxon>
        <taxon>Tylenchoidea</taxon>
        <taxon>Meloidogynidae</taxon>
        <taxon>Meloidogyninae</taxon>
        <taxon>Meloidogyne</taxon>
    </lineage>
</organism>
<comment type="caution">
    <text evidence="1">The sequence shown here is derived from an EMBL/GenBank/DDBJ whole genome shotgun (WGS) entry which is preliminary data.</text>
</comment>
<protein>
    <submittedName>
        <fullName evidence="1">Uncharacterized protein</fullName>
    </submittedName>
</protein>
<proteinExistence type="predicted"/>
<dbReference type="EMBL" id="CAVMJV010000149">
    <property type="protein sequence ID" value="CAK5114234.1"/>
    <property type="molecule type" value="Genomic_DNA"/>
</dbReference>
<evidence type="ECO:0000313" key="1">
    <source>
        <dbReference type="EMBL" id="CAK5114234.1"/>
    </source>
</evidence>
<gene>
    <name evidence="1" type="ORF">MENTE1834_LOCUS45323</name>
</gene>